<proteinExistence type="predicted"/>
<dbReference type="PANTHER" id="PTHR24126">
    <property type="entry name" value="ANKYRIN REPEAT, PH AND SEC7 DOMAIN CONTAINING PROTEIN SECG-RELATED"/>
    <property type="match status" value="1"/>
</dbReference>
<evidence type="ECO:0000256" key="3">
    <source>
        <dbReference type="PROSITE-ProRule" id="PRU00023"/>
    </source>
</evidence>
<evidence type="ECO:0000256" key="1">
    <source>
        <dbReference type="ARBA" id="ARBA00022737"/>
    </source>
</evidence>
<dbReference type="Gene3D" id="1.25.40.20">
    <property type="entry name" value="Ankyrin repeat-containing domain"/>
    <property type="match status" value="4"/>
</dbReference>
<evidence type="ECO:0000259" key="6">
    <source>
        <dbReference type="Pfam" id="PF07693"/>
    </source>
</evidence>
<feature type="compositionally biased region" description="Basic and acidic residues" evidence="4">
    <location>
        <begin position="1295"/>
        <end position="1318"/>
    </location>
</feature>
<feature type="repeat" description="ANK" evidence="3">
    <location>
        <begin position="384"/>
        <end position="416"/>
    </location>
</feature>
<evidence type="ECO:0000256" key="4">
    <source>
        <dbReference type="SAM" id="MobiDB-lite"/>
    </source>
</evidence>
<evidence type="ECO:0000313" key="8">
    <source>
        <dbReference type="Proteomes" id="UP000886520"/>
    </source>
</evidence>
<feature type="transmembrane region" description="Helical" evidence="5">
    <location>
        <begin position="1094"/>
        <end position="1114"/>
    </location>
</feature>
<feature type="transmembrane region" description="Helical" evidence="5">
    <location>
        <begin position="1121"/>
        <end position="1138"/>
    </location>
</feature>
<feature type="region of interest" description="Disordered" evidence="4">
    <location>
        <begin position="933"/>
        <end position="966"/>
    </location>
</feature>
<dbReference type="Pfam" id="PF07693">
    <property type="entry name" value="KAP_NTPase"/>
    <property type="match status" value="3"/>
</dbReference>
<keyword evidence="5" id="KW-0812">Transmembrane</keyword>
<dbReference type="PROSITE" id="PS50088">
    <property type="entry name" value="ANK_REPEAT"/>
    <property type="match status" value="5"/>
</dbReference>
<dbReference type="SUPFAM" id="SSF48403">
    <property type="entry name" value="Ankyrin repeat"/>
    <property type="match status" value="2"/>
</dbReference>
<evidence type="ECO:0000256" key="2">
    <source>
        <dbReference type="ARBA" id="ARBA00023043"/>
    </source>
</evidence>
<evidence type="ECO:0000256" key="5">
    <source>
        <dbReference type="SAM" id="Phobius"/>
    </source>
</evidence>
<feature type="domain" description="KAP NTPase" evidence="6">
    <location>
        <begin position="1322"/>
        <end position="1454"/>
    </location>
</feature>
<evidence type="ECO:0000313" key="7">
    <source>
        <dbReference type="EMBL" id="KAI5059462.1"/>
    </source>
</evidence>
<dbReference type="InterPro" id="IPR036770">
    <property type="entry name" value="Ankyrin_rpt-contain_sf"/>
</dbReference>
<feature type="repeat" description="ANK" evidence="3">
    <location>
        <begin position="495"/>
        <end position="527"/>
    </location>
</feature>
<feature type="repeat" description="ANK" evidence="3">
    <location>
        <begin position="682"/>
        <end position="705"/>
    </location>
</feature>
<dbReference type="PROSITE" id="PS50297">
    <property type="entry name" value="ANK_REP_REGION"/>
    <property type="match status" value="4"/>
</dbReference>
<dbReference type="EMBL" id="JABFUD020000025">
    <property type="protein sequence ID" value="KAI5059462.1"/>
    <property type="molecule type" value="Genomic_DNA"/>
</dbReference>
<keyword evidence="8" id="KW-1185">Reference proteome</keyword>
<name>A0A9D4U197_ADICA</name>
<dbReference type="PANTHER" id="PTHR24126:SF14">
    <property type="entry name" value="ANK_REP_REGION DOMAIN-CONTAINING PROTEIN"/>
    <property type="match status" value="1"/>
</dbReference>
<keyword evidence="2 3" id="KW-0040">ANK repeat</keyword>
<organism evidence="7 8">
    <name type="scientific">Adiantum capillus-veneris</name>
    <name type="common">Maidenhair fern</name>
    <dbReference type="NCBI Taxonomy" id="13818"/>
    <lineage>
        <taxon>Eukaryota</taxon>
        <taxon>Viridiplantae</taxon>
        <taxon>Streptophyta</taxon>
        <taxon>Embryophyta</taxon>
        <taxon>Tracheophyta</taxon>
        <taxon>Polypodiopsida</taxon>
        <taxon>Polypodiidae</taxon>
        <taxon>Polypodiales</taxon>
        <taxon>Pteridineae</taxon>
        <taxon>Pteridaceae</taxon>
        <taxon>Vittarioideae</taxon>
        <taxon>Adiantum</taxon>
    </lineage>
</organism>
<keyword evidence="1" id="KW-0677">Repeat</keyword>
<dbReference type="InterPro" id="IPR011646">
    <property type="entry name" value="KAP_P-loop"/>
</dbReference>
<feature type="region of interest" description="Disordered" evidence="4">
    <location>
        <begin position="1359"/>
        <end position="1380"/>
    </location>
</feature>
<dbReference type="OrthoDB" id="10015264at2759"/>
<keyword evidence="5" id="KW-1133">Transmembrane helix</keyword>
<dbReference type="SMART" id="SM00248">
    <property type="entry name" value="ANK"/>
    <property type="match status" value="12"/>
</dbReference>
<feature type="compositionally biased region" description="Polar residues" evidence="4">
    <location>
        <begin position="947"/>
        <end position="966"/>
    </location>
</feature>
<dbReference type="PRINTS" id="PR01415">
    <property type="entry name" value="ANKYRIN"/>
</dbReference>
<feature type="region of interest" description="Disordered" evidence="4">
    <location>
        <begin position="591"/>
        <end position="612"/>
    </location>
</feature>
<feature type="domain" description="KAP NTPase" evidence="6">
    <location>
        <begin position="843"/>
        <end position="980"/>
    </location>
</feature>
<dbReference type="InterPro" id="IPR002110">
    <property type="entry name" value="Ankyrin_rpt"/>
</dbReference>
<feature type="region of interest" description="Disordered" evidence="4">
    <location>
        <begin position="1290"/>
        <end position="1318"/>
    </location>
</feature>
<reference evidence="7" key="1">
    <citation type="submission" date="2021-01" db="EMBL/GenBank/DDBJ databases">
        <title>Adiantum capillus-veneris genome.</title>
        <authorList>
            <person name="Fang Y."/>
            <person name="Liao Q."/>
        </authorList>
    </citation>
    <scope>NUCLEOTIDE SEQUENCE</scope>
    <source>
        <strain evidence="7">H3</strain>
        <tissue evidence="7">Leaf</tissue>
    </source>
</reference>
<feature type="compositionally biased region" description="Basic and acidic residues" evidence="4">
    <location>
        <begin position="596"/>
        <end position="612"/>
    </location>
</feature>
<comment type="caution">
    <text evidence="7">The sequence shown here is derived from an EMBL/GenBank/DDBJ whole genome shotgun (WGS) entry which is preliminary data.</text>
</comment>
<dbReference type="Proteomes" id="UP000886520">
    <property type="component" value="Chromosome 25"/>
</dbReference>
<feature type="repeat" description="ANK" evidence="3">
    <location>
        <begin position="344"/>
        <end position="376"/>
    </location>
</feature>
<feature type="repeat" description="ANK" evidence="3">
    <location>
        <begin position="528"/>
        <end position="560"/>
    </location>
</feature>
<sequence>MLSPFPSTEIDSHTKLLEGEKLGWKHLEMEVEVMFRVLKYKSVREKIPEDYSLTTLAQAQAHLASVKQACSLAGLQKGQQVRLKNGLLRILARGRDQDSCEVNVERAYGGRLEYRLVSKPNSEEKLTNEDCLMALAYAAVHGDVDNEVEQLVECAGTEILRTRMPFQFLGTVLHVCTDWACTNTLEKVLKRYPKSVDVYILDKNEDTALHNLPNSYGRESYEQCKRAACLLLGLDGVNANELLSKQNNYGRLTALCKALALGEQEVCSALLDAAKEILEEKTEPATISEASKWLTLKACGQQNSDVFWTTLHLAVVQKYDDIVTKILEFPGAKELNLTSLLDFEDNTPLHAAAMIGDPRICSMLLKYSMEINKDGGNVRPQNKAGETPLHIASTRGHTEVCEKLLEYGAPLDVPDKHGKYALTNAFNRGHKQVVEKLLDACLPRAQDAPPKAQDALPEAQDALPKAQDAPTPAKSEVSFISAKCKHSLINEQFECGLTPLHVAVAISSERHISSLLKAGAWVDSTSDDGRTPLHVATQKYNTDVFSKLLEEAKESNFMDKKKGWIDMRDIKKGWINMRDISGQTALHNIVRLSRPSAKDQSERSSEEESSERESICDTVVKKLLERGAWVDVQDCDGETVLHEAARRYETVVGTLLSETKLERNFRSSVNSKDKWIAMCDFSGETALHEAARAGQLEIVRHLLHRTESPADLLRRRDMENMTALDWAAKKQKLDMIDVMMRMDIGTNDIITKPFLMWNLKEHVDPRFHKSQCKNYEVKENQTSLLQAAVRERDVDIARELINKGADVPSLEYNDRRWLAQKLGKKASDQPTSEDTLGRKALVQGVATLLLNPYTETPITIGIFGSWGTGKSSFMLQVEEVMLHMVVKETFKKTSYYTPSHDRESSVLKFSRIGATLRCMVIKALKQRMIKADKYDQGNQSTHRKAPTPSSDVENQGNQSACGSADIENQITLKDEDDIIDRFPMELQSKHHQLFRDLALTDRSKLVRSHAGAWYKRNVGMNHQTLQDAHLTGYTPAVMTLHYNAWQYDNKKEASAGLAVEIIHQLESFMTPHQWLRMCWKYSWNTRPRDICVHLLLPAFLALVVVCTVLILWKFVPIAKKFIALCVPMGIMGVMWVFFKTSLKVIQPVTYTMLNNPKSIDHWSMLGYQHQVIHDIKFLKDQLCHDAHFGWKIISFLCQLFISNNYFMEGTWIWKQHPRLNNFRIVVFIDDLDRCDEKTILECLRATNLILGSCGISVVIGVDKGMVQRAITKEFPREDMLMEKDPNVVENVSKNRTQELKDSQNLESNKKMGNEDKHSNTYELADKYLQKIIQLPIEMPDPSRKHIECFLEEQLGKHKVEDPKKKVHKDEQKKNKRKSNEDQYIIRGIKEDIEEKQLKDEGNAQSQEGIEDGDPIVFRLILANYTPMEEDMLKQLCQLTTKEKGFPREWKQFLNYHRLAWTILSLDSKMKHKEFKGWQRKLILWIFICWNWRDQMDVVFENWNNIIAEMHLQEKDKNDGITLELCDIIDTYMKRRGWRTKEDINQNRKKHGGEIAPKAWMDLYKTLKDEYDIPMHCVEKFQQFRFHCKLNHLEINEHYKPKKKTHLKSLTYINETYL</sequence>
<dbReference type="Pfam" id="PF12796">
    <property type="entry name" value="Ank_2"/>
    <property type="match status" value="3"/>
</dbReference>
<accession>A0A9D4U197</accession>
<feature type="region of interest" description="Disordered" evidence="4">
    <location>
        <begin position="447"/>
        <end position="474"/>
    </location>
</feature>
<keyword evidence="5" id="KW-0472">Membrane</keyword>
<protein>
    <recommendedName>
        <fullName evidence="6">KAP NTPase domain-containing protein</fullName>
    </recommendedName>
</protein>
<gene>
    <name evidence="7" type="ORF">GOP47_0025781</name>
</gene>
<feature type="domain" description="KAP NTPase" evidence="6">
    <location>
        <begin position="1220"/>
        <end position="1276"/>
    </location>
</feature>